<reference evidence="2 3" key="1">
    <citation type="journal article" date="2016" name="Nat. Commun.">
        <title>Thousands of microbial genomes shed light on interconnected biogeochemical processes in an aquifer system.</title>
        <authorList>
            <person name="Anantharaman K."/>
            <person name="Brown C.T."/>
            <person name="Hug L.A."/>
            <person name="Sharon I."/>
            <person name="Castelle C.J."/>
            <person name="Probst A.J."/>
            <person name="Thomas B.C."/>
            <person name="Singh A."/>
            <person name="Wilkins M.J."/>
            <person name="Karaoz U."/>
            <person name="Brodie E.L."/>
            <person name="Williams K.H."/>
            <person name="Hubbard S.S."/>
            <person name="Banfield J.F."/>
        </authorList>
    </citation>
    <scope>NUCLEOTIDE SEQUENCE [LARGE SCALE GENOMIC DNA]</scope>
</reference>
<dbReference type="STRING" id="1798370.A2Z00_02875"/>
<evidence type="ECO:0000313" key="3">
    <source>
        <dbReference type="Proteomes" id="UP000177268"/>
    </source>
</evidence>
<evidence type="ECO:0000256" key="1">
    <source>
        <dbReference type="SAM" id="MobiDB-lite"/>
    </source>
</evidence>
<name>A0A1F5ZG37_9BACT</name>
<organism evidence="2 3">
    <name type="scientific">Candidatus Gottesmanbacteria bacterium RBG_13_45_10</name>
    <dbReference type="NCBI Taxonomy" id="1798370"/>
    <lineage>
        <taxon>Bacteria</taxon>
        <taxon>Candidatus Gottesmaniibacteriota</taxon>
    </lineage>
</organism>
<dbReference type="SUPFAM" id="SSF48452">
    <property type="entry name" value="TPR-like"/>
    <property type="match status" value="1"/>
</dbReference>
<accession>A0A1F5ZG37</accession>
<feature type="region of interest" description="Disordered" evidence="1">
    <location>
        <begin position="212"/>
        <end position="243"/>
    </location>
</feature>
<sequence>MTDSSLPQDAIAAALAQNWKEAIRINSAILKEQKNDIEALCRLAYAYLKTCQLTLAKKTYQTVLDLDQYNQIALKNLKKVGSMKKKDVEKNPINRLSPMMFLEEPGKTKVVECIHLAPSQILSGLSAGQEVHLKAKNHCVEIRTANQTYLAALPDDMSFKLIKLLSAGNTYQSIIKSVEKNSLKILIRELSRGKRFAHQPSFITTTSYIPFARGTSPQGDLPDMTPTGESEPQEETPREEEST</sequence>
<dbReference type="Proteomes" id="UP000177268">
    <property type="component" value="Unassembled WGS sequence"/>
</dbReference>
<dbReference type="InterPro" id="IPR019734">
    <property type="entry name" value="TPR_rpt"/>
</dbReference>
<dbReference type="EMBL" id="MFIZ01000027">
    <property type="protein sequence ID" value="OGG11466.1"/>
    <property type="molecule type" value="Genomic_DNA"/>
</dbReference>
<dbReference type="InterPro" id="IPR011990">
    <property type="entry name" value="TPR-like_helical_dom_sf"/>
</dbReference>
<gene>
    <name evidence="2" type="ORF">A2Z00_02875</name>
</gene>
<comment type="caution">
    <text evidence="2">The sequence shown here is derived from an EMBL/GenBank/DDBJ whole genome shotgun (WGS) entry which is preliminary data.</text>
</comment>
<dbReference type="AlphaFoldDB" id="A0A1F5ZG37"/>
<evidence type="ECO:0008006" key="4">
    <source>
        <dbReference type="Google" id="ProtNLM"/>
    </source>
</evidence>
<dbReference type="Gene3D" id="1.25.40.10">
    <property type="entry name" value="Tetratricopeptide repeat domain"/>
    <property type="match status" value="1"/>
</dbReference>
<evidence type="ECO:0000313" key="2">
    <source>
        <dbReference type="EMBL" id="OGG11466.1"/>
    </source>
</evidence>
<dbReference type="SMART" id="SM00028">
    <property type="entry name" value="TPR"/>
    <property type="match status" value="1"/>
</dbReference>
<proteinExistence type="predicted"/>
<protein>
    <recommendedName>
        <fullName evidence="4">TPR domain protein</fullName>
    </recommendedName>
</protein>